<evidence type="ECO:0000256" key="1">
    <source>
        <dbReference type="SAM" id="SignalP"/>
    </source>
</evidence>
<dbReference type="Proteomes" id="UP000433876">
    <property type="component" value="Unassembled WGS sequence"/>
</dbReference>
<organism evidence="2 3">
    <name type="scientific">Sordaria macrospora</name>
    <dbReference type="NCBI Taxonomy" id="5147"/>
    <lineage>
        <taxon>Eukaryota</taxon>
        <taxon>Fungi</taxon>
        <taxon>Dikarya</taxon>
        <taxon>Ascomycota</taxon>
        <taxon>Pezizomycotina</taxon>
        <taxon>Sordariomycetes</taxon>
        <taxon>Sordariomycetidae</taxon>
        <taxon>Sordariales</taxon>
        <taxon>Sordariaceae</taxon>
        <taxon>Sordaria</taxon>
    </lineage>
</organism>
<evidence type="ECO:0000313" key="2">
    <source>
        <dbReference type="EMBL" id="KAA8634156.1"/>
    </source>
</evidence>
<keyword evidence="1" id="KW-0732">Signal</keyword>
<reference evidence="2 3" key="1">
    <citation type="submission" date="2017-07" db="EMBL/GenBank/DDBJ databases">
        <title>Genome sequence of the Sordaria macrospora wild type strain R19027.</title>
        <authorList>
            <person name="Nowrousian M."/>
            <person name="Teichert I."/>
            <person name="Kueck U."/>
        </authorList>
    </citation>
    <scope>NUCLEOTIDE SEQUENCE [LARGE SCALE GENOMIC DNA]</scope>
    <source>
        <strain evidence="2 3">R19027</strain>
        <tissue evidence="2">Mycelium</tissue>
    </source>
</reference>
<evidence type="ECO:0000313" key="3">
    <source>
        <dbReference type="Proteomes" id="UP000433876"/>
    </source>
</evidence>
<accession>A0A8S8ZYH4</accession>
<feature type="signal peptide" evidence="1">
    <location>
        <begin position="1"/>
        <end position="19"/>
    </location>
</feature>
<gene>
    <name evidence="2" type="ORF">SMACR_07028</name>
</gene>
<comment type="caution">
    <text evidence="2">The sequence shown here is derived from an EMBL/GenBank/DDBJ whole genome shotgun (WGS) entry which is preliminary data.</text>
</comment>
<protein>
    <submittedName>
        <fullName evidence="2">Uncharacterized protein</fullName>
    </submittedName>
</protein>
<dbReference type="VEuPathDB" id="FungiDB:SMAC_07028"/>
<feature type="chain" id="PRO_5035909357" evidence="1">
    <location>
        <begin position="20"/>
        <end position="414"/>
    </location>
</feature>
<dbReference type="OMA" id="MIMETGC"/>
<proteinExistence type="predicted"/>
<sequence length="414" mass="44141">MVVLRTLAALAMTAVASMACPNQRFSRFSIPGPLAMQIGDKVVPQDNDVVLTTQAPKIGTFERLSGSSYTAITVQPYGILVDSIDSNLLWLQSGLKPSATPSNFETSQGLFRVYELLNGDNKTIFPWTPSNLQGPEHASVLTLLFDTSNISPRDELYLQNAALNPLRFNFVNTMEQTSLADKVGAAALFLGTADSTKKPSSAAKTTYATLRKALNLSKAAQAPLIYRRSSEEPDANVSPVVHLARDLARDRTVTTTTTASPADYYPMVPASSEETEATVSPVVHLARDLAQDHARDKVGNTTATATVNVTTTASVTVTTTATPVDYYPTSVLARSEEPHITVSPAVHLAGDKNAITTATTTEAVTTTAISVVTTTAPPGVLYPAIMISDSHSFDSHNRMTVFGFGLVAAMLFAL</sequence>
<name>A0A8S8ZYH4_SORMA</name>
<dbReference type="PROSITE" id="PS51257">
    <property type="entry name" value="PROKAR_LIPOPROTEIN"/>
    <property type="match status" value="1"/>
</dbReference>
<dbReference type="AlphaFoldDB" id="A0A8S8ZYH4"/>
<dbReference type="EMBL" id="NMPR01000026">
    <property type="protein sequence ID" value="KAA8634156.1"/>
    <property type="molecule type" value="Genomic_DNA"/>
</dbReference>